<dbReference type="EMBL" id="JBHTBH010000001">
    <property type="protein sequence ID" value="MFC7326161.1"/>
    <property type="molecule type" value="Genomic_DNA"/>
</dbReference>
<protein>
    <submittedName>
        <fullName evidence="2">Uncharacterized protein</fullName>
    </submittedName>
</protein>
<feature type="compositionally biased region" description="Basic and acidic residues" evidence="1">
    <location>
        <begin position="53"/>
        <end position="68"/>
    </location>
</feature>
<evidence type="ECO:0000313" key="2">
    <source>
        <dbReference type="EMBL" id="MFC7326161.1"/>
    </source>
</evidence>
<gene>
    <name evidence="2" type="ORF">ACFQRF_00280</name>
</gene>
<evidence type="ECO:0000313" key="3">
    <source>
        <dbReference type="Proteomes" id="UP001596540"/>
    </source>
</evidence>
<evidence type="ECO:0000256" key="1">
    <source>
        <dbReference type="SAM" id="MobiDB-lite"/>
    </source>
</evidence>
<name>A0ABW2K877_9ACTN</name>
<dbReference type="RefSeq" id="WP_379867945.1">
    <property type="nucleotide sequence ID" value="NZ_JBHTBH010000001.1"/>
</dbReference>
<keyword evidence="3" id="KW-1185">Reference proteome</keyword>
<dbReference type="Proteomes" id="UP001596540">
    <property type="component" value="Unassembled WGS sequence"/>
</dbReference>
<sequence>MSQLLASDHGRTDAEFLRIVEGLGRWGVSGATPATAKLRPTKDEPQPPEEQPETEKPAEGEGAGDEPK</sequence>
<accession>A0ABW2K877</accession>
<comment type="caution">
    <text evidence="2">The sequence shown here is derived from an EMBL/GenBank/DDBJ whole genome shotgun (WGS) entry which is preliminary data.</text>
</comment>
<proteinExistence type="predicted"/>
<organism evidence="2 3">
    <name type="scientific">Marinactinospora rubrisoli</name>
    <dbReference type="NCBI Taxonomy" id="2715399"/>
    <lineage>
        <taxon>Bacteria</taxon>
        <taxon>Bacillati</taxon>
        <taxon>Actinomycetota</taxon>
        <taxon>Actinomycetes</taxon>
        <taxon>Streptosporangiales</taxon>
        <taxon>Nocardiopsidaceae</taxon>
        <taxon>Marinactinospora</taxon>
    </lineage>
</organism>
<feature type="region of interest" description="Disordered" evidence="1">
    <location>
        <begin position="25"/>
        <end position="68"/>
    </location>
</feature>
<reference evidence="3" key="1">
    <citation type="journal article" date="2019" name="Int. J. Syst. Evol. Microbiol.">
        <title>The Global Catalogue of Microorganisms (GCM) 10K type strain sequencing project: providing services to taxonomists for standard genome sequencing and annotation.</title>
        <authorList>
            <consortium name="The Broad Institute Genomics Platform"/>
            <consortium name="The Broad Institute Genome Sequencing Center for Infectious Disease"/>
            <person name="Wu L."/>
            <person name="Ma J."/>
        </authorList>
    </citation>
    <scope>NUCLEOTIDE SEQUENCE [LARGE SCALE GENOMIC DNA]</scope>
    <source>
        <strain evidence="3">CGMCC 4.7382</strain>
    </source>
</reference>